<protein>
    <submittedName>
        <fullName evidence="1">Uncharacterized protein</fullName>
    </submittedName>
</protein>
<evidence type="ECO:0000313" key="2">
    <source>
        <dbReference type="Proteomes" id="UP000091857"/>
    </source>
</evidence>
<name>A0ACB7GHP8_MANES</name>
<proteinExistence type="predicted"/>
<gene>
    <name evidence="1" type="ORF">MANES_14G148725v8</name>
</gene>
<sequence>MAQMISCMLKGGLLKPFKHLTIILLSLSMWTCRKPADHVSLMPSRIALPSELRMDVVSRFITNPTIHRPLSSRKTPPPEAASELRFTAPSVFSLHQPLGGGCQFIIKVFLPDDGSPQGLQLLLASLVRFTRVKT</sequence>
<organism evidence="1 2">
    <name type="scientific">Manihot esculenta</name>
    <name type="common">Cassava</name>
    <name type="synonym">Jatropha manihot</name>
    <dbReference type="NCBI Taxonomy" id="3983"/>
    <lineage>
        <taxon>Eukaryota</taxon>
        <taxon>Viridiplantae</taxon>
        <taxon>Streptophyta</taxon>
        <taxon>Embryophyta</taxon>
        <taxon>Tracheophyta</taxon>
        <taxon>Spermatophyta</taxon>
        <taxon>Magnoliopsida</taxon>
        <taxon>eudicotyledons</taxon>
        <taxon>Gunneridae</taxon>
        <taxon>Pentapetalae</taxon>
        <taxon>rosids</taxon>
        <taxon>fabids</taxon>
        <taxon>Malpighiales</taxon>
        <taxon>Euphorbiaceae</taxon>
        <taxon>Crotonoideae</taxon>
        <taxon>Manihoteae</taxon>
        <taxon>Manihot</taxon>
    </lineage>
</organism>
<dbReference type="Proteomes" id="UP000091857">
    <property type="component" value="Chromosome 14"/>
</dbReference>
<comment type="caution">
    <text evidence="1">The sequence shown here is derived from an EMBL/GenBank/DDBJ whole genome shotgun (WGS) entry which is preliminary data.</text>
</comment>
<keyword evidence="2" id="KW-1185">Reference proteome</keyword>
<evidence type="ECO:0000313" key="1">
    <source>
        <dbReference type="EMBL" id="KAG8639511.1"/>
    </source>
</evidence>
<reference evidence="2" key="1">
    <citation type="journal article" date="2016" name="Nat. Biotechnol.">
        <title>Sequencing wild and cultivated cassava and related species reveals extensive interspecific hybridization and genetic diversity.</title>
        <authorList>
            <person name="Bredeson J.V."/>
            <person name="Lyons J.B."/>
            <person name="Prochnik S.E."/>
            <person name="Wu G.A."/>
            <person name="Ha C.M."/>
            <person name="Edsinger-Gonzales E."/>
            <person name="Grimwood J."/>
            <person name="Schmutz J."/>
            <person name="Rabbi I.Y."/>
            <person name="Egesi C."/>
            <person name="Nauluvula P."/>
            <person name="Lebot V."/>
            <person name="Ndunguru J."/>
            <person name="Mkamilo G."/>
            <person name="Bart R.S."/>
            <person name="Setter T.L."/>
            <person name="Gleadow R.M."/>
            <person name="Kulakow P."/>
            <person name="Ferguson M.E."/>
            <person name="Rounsley S."/>
            <person name="Rokhsar D.S."/>
        </authorList>
    </citation>
    <scope>NUCLEOTIDE SEQUENCE [LARGE SCALE GENOMIC DNA]</scope>
    <source>
        <strain evidence="2">cv. AM560-2</strain>
    </source>
</reference>
<accession>A0ACB7GHP8</accession>
<dbReference type="EMBL" id="CM004400">
    <property type="protein sequence ID" value="KAG8639511.1"/>
    <property type="molecule type" value="Genomic_DNA"/>
</dbReference>